<dbReference type="AlphaFoldDB" id="A0A6A5XDM1"/>
<reference evidence="3" key="1">
    <citation type="journal article" date="2020" name="Stud. Mycol.">
        <title>101 Dothideomycetes genomes: a test case for predicting lifestyles and emergence of pathogens.</title>
        <authorList>
            <person name="Haridas S."/>
            <person name="Albert R."/>
            <person name="Binder M."/>
            <person name="Bloem J."/>
            <person name="Labutti K."/>
            <person name="Salamov A."/>
            <person name="Andreopoulos B."/>
            <person name="Baker S."/>
            <person name="Barry K."/>
            <person name="Bills G."/>
            <person name="Bluhm B."/>
            <person name="Cannon C."/>
            <person name="Castanera R."/>
            <person name="Culley D."/>
            <person name="Daum C."/>
            <person name="Ezra D."/>
            <person name="Gonzalez J."/>
            <person name="Henrissat B."/>
            <person name="Kuo A."/>
            <person name="Liang C."/>
            <person name="Lipzen A."/>
            <person name="Lutzoni F."/>
            <person name="Magnuson J."/>
            <person name="Mondo S."/>
            <person name="Nolan M."/>
            <person name="Ohm R."/>
            <person name="Pangilinan J."/>
            <person name="Park H.-J."/>
            <person name="Ramirez L."/>
            <person name="Alfaro M."/>
            <person name="Sun H."/>
            <person name="Tritt A."/>
            <person name="Yoshinaga Y."/>
            <person name="Zwiers L.-H."/>
            <person name="Turgeon B."/>
            <person name="Goodwin S."/>
            <person name="Spatafora J."/>
            <person name="Crous P."/>
            <person name="Grigoriev I."/>
        </authorList>
    </citation>
    <scope>NUCLEOTIDE SEQUENCE</scope>
    <source>
        <strain evidence="3">CBS 175.79</strain>
    </source>
</reference>
<evidence type="ECO:0008006" key="5">
    <source>
        <dbReference type="Google" id="ProtNLM"/>
    </source>
</evidence>
<keyword evidence="1" id="KW-0560">Oxidoreductase</keyword>
<dbReference type="EMBL" id="ML978075">
    <property type="protein sequence ID" value="KAF2010916.1"/>
    <property type="molecule type" value="Genomic_DNA"/>
</dbReference>
<evidence type="ECO:0000256" key="1">
    <source>
        <dbReference type="ARBA" id="ARBA00023002"/>
    </source>
</evidence>
<name>A0A6A5XDM1_9PLEO</name>
<dbReference type="GeneID" id="54286540"/>
<organism evidence="3 4">
    <name type="scientific">Aaosphaeria arxii CBS 175.79</name>
    <dbReference type="NCBI Taxonomy" id="1450172"/>
    <lineage>
        <taxon>Eukaryota</taxon>
        <taxon>Fungi</taxon>
        <taxon>Dikarya</taxon>
        <taxon>Ascomycota</taxon>
        <taxon>Pezizomycotina</taxon>
        <taxon>Dothideomycetes</taxon>
        <taxon>Pleosporomycetidae</taxon>
        <taxon>Pleosporales</taxon>
        <taxon>Pleosporales incertae sedis</taxon>
        <taxon>Aaosphaeria</taxon>
    </lineage>
</organism>
<dbReference type="NCBIfam" id="NF041278">
    <property type="entry name" value="CmcJ_NvfI_EfuI"/>
    <property type="match status" value="1"/>
</dbReference>
<proteinExistence type="inferred from homology"/>
<dbReference type="OrthoDB" id="412788at2759"/>
<dbReference type="Proteomes" id="UP000799778">
    <property type="component" value="Unassembled WGS sequence"/>
</dbReference>
<comment type="similarity">
    <text evidence="2">Belongs to the asaB hydroxylase/desaturase family.</text>
</comment>
<protein>
    <recommendedName>
        <fullName evidence="5">Methyltransferase</fullName>
    </recommendedName>
</protein>
<evidence type="ECO:0000256" key="2">
    <source>
        <dbReference type="ARBA" id="ARBA00023604"/>
    </source>
</evidence>
<dbReference type="PANTHER" id="PTHR34598">
    <property type="entry name" value="BLL6449 PROTEIN"/>
    <property type="match status" value="1"/>
</dbReference>
<evidence type="ECO:0000313" key="4">
    <source>
        <dbReference type="Proteomes" id="UP000799778"/>
    </source>
</evidence>
<dbReference type="InterPro" id="IPR044053">
    <property type="entry name" value="AsaB-like"/>
</dbReference>
<keyword evidence="4" id="KW-1185">Reference proteome</keyword>
<dbReference type="GO" id="GO:0016491">
    <property type="term" value="F:oxidoreductase activity"/>
    <property type="evidence" value="ECO:0007669"/>
    <property type="project" value="UniProtKB-KW"/>
</dbReference>
<dbReference type="PANTHER" id="PTHR34598:SF3">
    <property type="entry name" value="OXIDOREDUCTASE AN1597"/>
    <property type="match status" value="1"/>
</dbReference>
<accession>A0A6A5XDM1</accession>
<dbReference type="RefSeq" id="XP_033379255.1">
    <property type="nucleotide sequence ID" value="XM_033529143.1"/>
</dbReference>
<gene>
    <name evidence="3" type="ORF">BU24DRAFT_427105</name>
</gene>
<sequence length="306" mass="35152">MAARTTTHQAKASIDFLAKDPFYDRVKPYSIHRSLPTTLPHDNLVREVHDVPLHDLRKEAHSLSFEENGIAVLEMASAMTYDDFEDRHKVEQTYCKEVADALLMYTNAASVQIFDCSIRKRHEAWPEKSSRELDGEVQSSTYPQPARQAHIDINEKETGALVKELNPFDYDRLLSGRYITLNVWRPLFGPLQDWPLAVCDAASVDLMLDFMDLDNIYLSSAEDLNDTPKKGLANLKVIENVLIHYNPAQRWHYLSDHQPSELLLFRQFDSTGKPGVPHASFYQQPVGTNFPRCRESVEVRVILYFE</sequence>
<evidence type="ECO:0000313" key="3">
    <source>
        <dbReference type="EMBL" id="KAF2010916.1"/>
    </source>
</evidence>